<dbReference type="InterPro" id="IPR012677">
    <property type="entry name" value="Nucleotide-bd_a/b_plait_sf"/>
</dbReference>
<feature type="compositionally biased region" description="Basic and acidic residues" evidence="2">
    <location>
        <begin position="75"/>
        <end position="87"/>
    </location>
</feature>
<dbReference type="Gene3D" id="3.30.70.330">
    <property type="match status" value="1"/>
</dbReference>
<organism evidence="4 5">
    <name type="scientific">Tectimicrobiota bacterium</name>
    <dbReference type="NCBI Taxonomy" id="2528274"/>
    <lineage>
        <taxon>Bacteria</taxon>
        <taxon>Pseudomonadati</taxon>
        <taxon>Nitrospinota/Tectimicrobiota group</taxon>
        <taxon>Candidatus Tectimicrobiota</taxon>
    </lineage>
</organism>
<proteinExistence type="predicted"/>
<protein>
    <submittedName>
        <fullName evidence="4">RNA-binding protein</fullName>
    </submittedName>
</protein>
<dbReference type="InterPro" id="IPR052462">
    <property type="entry name" value="SLIRP/GR-RBP-like"/>
</dbReference>
<dbReference type="SUPFAM" id="SSF54928">
    <property type="entry name" value="RNA-binding domain, RBD"/>
    <property type="match status" value="1"/>
</dbReference>
<dbReference type="GO" id="GO:0003723">
    <property type="term" value="F:RNA binding"/>
    <property type="evidence" value="ECO:0007669"/>
    <property type="project" value="UniProtKB-KW"/>
</dbReference>
<comment type="caution">
    <text evidence="4">The sequence shown here is derived from an EMBL/GenBank/DDBJ whole genome shotgun (WGS) entry which is preliminary data.</text>
</comment>
<dbReference type="CDD" id="cd21608">
    <property type="entry name" value="RRM2_NsCP33_like"/>
    <property type="match status" value="1"/>
</dbReference>
<dbReference type="EMBL" id="JACPSX010000124">
    <property type="protein sequence ID" value="MBI3014757.1"/>
    <property type="molecule type" value="Genomic_DNA"/>
</dbReference>
<name>A0A932GPD1_UNCTE</name>
<evidence type="ECO:0000256" key="2">
    <source>
        <dbReference type="SAM" id="MobiDB-lite"/>
    </source>
</evidence>
<feature type="region of interest" description="Disordered" evidence="2">
    <location>
        <begin position="64"/>
        <end position="102"/>
    </location>
</feature>
<dbReference type="PANTHER" id="PTHR48027">
    <property type="entry name" value="HETEROGENEOUS NUCLEAR RIBONUCLEOPROTEIN 87F-RELATED"/>
    <property type="match status" value="1"/>
</dbReference>
<dbReference type="InterPro" id="IPR035979">
    <property type="entry name" value="RBD_domain_sf"/>
</dbReference>
<reference evidence="4" key="1">
    <citation type="submission" date="2020-07" db="EMBL/GenBank/DDBJ databases">
        <title>Huge and variable diversity of episymbiotic CPR bacteria and DPANN archaea in groundwater ecosystems.</title>
        <authorList>
            <person name="He C.Y."/>
            <person name="Keren R."/>
            <person name="Whittaker M."/>
            <person name="Farag I.F."/>
            <person name="Doudna J."/>
            <person name="Cate J.H.D."/>
            <person name="Banfield J.F."/>
        </authorList>
    </citation>
    <scope>NUCLEOTIDE SEQUENCE</scope>
    <source>
        <strain evidence="4">NC_groundwater_717_Ag_S-0.2um_59_8</strain>
    </source>
</reference>
<dbReference type="Proteomes" id="UP000741360">
    <property type="component" value="Unassembled WGS sequence"/>
</dbReference>
<dbReference type="InterPro" id="IPR000504">
    <property type="entry name" value="RRM_dom"/>
</dbReference>
<dbReference type="SMART" id="SM00360">
    <property type="entry name" value="RRM"/>
    <property type="match status" value="1"/>
</dbReference>
<dbReference type="AlphaFoldDB" id="A0A932GPD1"/>
<evidence type="ECO:0000256" key="1">
    <source>
        <dbReference type="ARBA" id="ARBA00022884"/>
    </source>
</evidence>
<accession>A0A932GPD1</accession>
<evidence type="ECO:0000313" key="5">
    <source>
        <dbReference type="Proteomes" id="UP000741360"/>
    </source>
</evidence>
<dbReference type="PROSITE" id="PS50102">
    <property type="entry name" value="RRM"/>
    <property type="match status" value="1"/>
</dbReference>
<keyword evidence="1" id="KW-0694">RNA-binding</keyword>
<evidence type="ECO:0000259" key="3">
    <source>
        <dbReference type="PROSITE" id="PS50102"/>
    </source>
</evidence>
<dbReference type="Pfam" id="PF00076">
    <property type="entry name" value="RRM_1"/>
    <property type="match status" value="1"/>
</dbReference>
<evidence type="ECO:0000313" key="4">
    <source>
        <dbReference type="EMBL" id="MBI3014757.1"/>
    </source>
</evidence>
<dbReference type="InterPro" id="IPR048289">
    <property type="entry name" value="RRM2_NsCP33-like"/>
</dbReference>
<sequence length="102" mass="11213">MGTKLYVGNLPYTTTEEQLSELFSKHGNVLSARVVTDKYTGRSRGFGFIEMSSPDEAQQAINSLDGAQMGGRALKVNEAKPQERREGSYGGGGGRGRREERW</sequence>
<gene>
    <name evidence="4" type="ORF">HYY65_06810</name>
</gene>
<feature type="domain" description="RRM" evidence="3">
    <location>
        <begin position="3"/>
        <end position="81"/>
    </location>
</feature>